<keyword evidence="2" id="KW-1185">Reference proteome</keyword>
<organism evidence="1 2">
    <name type="scientific">Arabidopsis suecica</name>
    <name type="common">Swedish thale-cress</name>
    <name type="synonym">Cardaminopsis suecica</name>
    <dbReference type="NCBI Taxonomy" id="45249"/>
    <lineage>
        <taxon>Eukaryota</taxon>
        <taxon>Viridiplantae</taxon>
        <taxon>Streptophyta</taxon>
        <taxon>Embryophyta</taxon>
        <taxon>Tracheophyta</taxon>
        <taxon>Spermatophyta</taxon>
        <taxon>Magnoliopsida</taxon>
        <taxon>eudicotyledons</taxon>
        <taxon>Gunneridae</taxon>
        <taxon>Pentapetalae</taxon>
        <taxon>rosids</taxon>
        <taxon>malvids</taxon>
        <taxon>Brassicales</taxon>
        <taxon>Brassicaceae</taxon>
        <taxon>Camelineae</taxon>
        <taxon>Arabidopsis</taxon>
    </lineage>
</organism>
<sequence>MMAPRATMAKDIEQTNACEAQPSIFNASSIGDLGMMDRGSDKQAIET</sequence>
<gene>
    <name evidence="1" type="ORF">ISN44_As07g003740</name>
</gene>
<reference evidence="1 2" key="1">
    <citation type="submission" date="2020-12" db="EMBL/GenBank/DDBJ databases">
        <title>Concerted genomic and epigenomic changes stabilize Arabidopsis allopolyploids.</title>
        <authorList>
            <person name="Chen Z."/>
        </authorList>
    </citation>
    <scope>NUCLEOTIDE SEQUENCE [LARGE SCALE GENOMIC DNA]</scope>
    <source>
        <strain evidence="1">As9502</strain>
        <tissue evidence="1">Leaf</tissue>
    </source>
</reference>
<dbReference type="EMBL" id="JAEFBJ010000007">
    <property type="protein sequence ID" value="KAG7588014.1"/>
    <property type="molecule type" value="Genomic_DNA"/>
</dbReference>
<evidence type="ECO:0000313" key="1">
    <source>
        <dbReference type="EMBL" id="KAG7588014.1"/>
    </source>
</evidence>
<dbReference type="AlphaFoldDB" id="A0A8T2BST9"/>
<proteinExistence type="predicted"/>
<comment type="caution">
    <text evidence="1">The sequence shown here is derived from an EMBL/GenBank/DDBJ whole genome shotgun (WGS) entry which is preliminary data.</text>
</comment>
<evidence type="ECO:0000313" key="2">
    <source>
        <dbReference type="Proteomes" id="UP000694251"/>
    </source>
</evidence>
<protein>
    <submittedName>
        <fullName evidence="1">Uncharacterized protein</fullName>
    </submittedName>
</protein>
<accession>A0A8T2BST9</accession>
<feature type="non-terminal residue" evidence="1">
    <location>
        <position position="47"/>
    </location>
</feature>
<name>A0A8T2BST9_ARASU</name>
<dbReference type="Proteomes" id="UP000694251">
    <property type="component" value="Chromosome 7"/>
</dbReference>